<dbReference type="EMBL" id="BRYB01004254">
    <property type="protein sequence ID" value="GMI28041.1"/>
    <property type="molecule type" value="Genomic_DNA"/>
</dbReference>
<dbReference type="PANTHER" id="PTHR13318:SF190">
    <property type="entry name" value="PARTNER OF PAIRED, ISOFORM B"/>
    <property type="match status" value="1"/>
</dbReference>
<proteinExistence type="predicted"/>
<dbReference type="PANTHER" id="PTHR13318">
    <property type="entry name" value="PARTNER OF PAIRED, ISOFORM B-RELATED"/>
    <property type="match status" value="1"/>
</dbReference>
<dbReference type="SUPFAM" id="SSF52047">
    <property type="entry name" value="RNI-like"/>
    <property type="match status" value="1"/>
</dbReference>
<dbReference type="Gene3D" id="3.80.10.10">
    <property type="entry name" value="Ribonuclease Inhibitor"/>
    <property type="match status" value="1"/>
</dbReference>
<evidence type="ECO:0008006" key="4">
    <source>
        <dbReference type="Google" id="ProtNLM"/>
    </source>
</evidence>
<evidence type="ECO:0000256" key="1">
    <source>
        <dbReference type="SAM" id="MobiDB-lite"/>
    </source>
</evidence>
<accession>A0ABQ6MK79</accession>
<keyword evidence="3" id="KW-1185">Reference proteome</keyword>
<protein>
    <recommendedName>
        <fullName evidence="4">RNI-like protein</fullName>
    </recommendedName>
</protein>
<evidence type="ECO:0000313" key="3">
    <source>
        <dbReference type="Proteomes" id="UP001165060"/>
    </source>
</evidence>
<dbReference type="InterPro" id="IPR032675">
    <property type="entry name" value="LRR_dom_sf"/>
</dbReference>
<feature type="compositionally biased region" description="Low complexity" evidence="1">
    <location>
        <begin position="169"/>
        <end position="179"/>
    </location>
</feature>
<dbReference type="SMART" id="SM00367">
    <property type="entry name" value="LRR_CC"/>
    <property type="match status" value="3"/>
</dbReference>
<organism evidence="2 3">
    <name type="scientific">Tetraparma gracilis</name>
    <dbReference type="NCBI Taxonomy" id="2962635"/>
    <lineage>
        <taxon>Eukaryota</taxon>
        <taxon>Sar</taxon>
        <taxon>Stramenopiles</taxon>
        <taxon>Ochrophyta</taxon>
        <taxon>Bolidophyceae</taxon>
        <taxon>Parmales</taxon>
        <taxon>Triparmaceae</taxon>
        <taxon>Tetraparma</taxon>
    </lineage>
</organism>
<name>A0ABQ6MK79_9STRA</name>
<reference evidence="2 3" key="1">
    <citation type="journal article" date="2023" name="Commun. Biol.">
        <title>Genome analysis of Parmales, the sister group of diatoms, reveals the evolutionary specialization of diatoms from phago-mixotrophs to photoautotrophs.</title>
        <authorList>
            <person name="Ban H."/>
            <person name="Sato S."/>
            <person name="Yoshikawa S."/>
            <person name="Yamada K."/>
            <person name="Nakamura Y."/>
            <person name="Ichinomiya M."/>
            <person name="Sato N."/>
            <person name="Blanc-Mathieu R."/>
            <person name="Endo H."/>
            <person name="Kuwata A."/>
            <person name="Ogata H."/>
        </authorList>
    </citation>
    <scope>NUCLEOTIDE SEQUENCE [LARGE SCALE GENOMIC DNA]</scope>
</reference>
<gene>
    <name evidence="2" type="ORF">TeGR_g2359</name>
</gene>
<sequence>MPAPATRDLPTLQTLCLRSLVASPPNDPFDLLHSPRGGAPRSTPTALLLSALSCRPTQLYKAGYAGQDLQSPWVATSERRTGPVADLSIQGRAKAKQGSGAKEWLGRTIVGGNRVTDLLQSFIDSQVESGSLHDKRLTQQFFALYGDALRNEIGKHPTLPGAPEPPGSPSRSSSNQPAPKKQRRAASPTPPSLKPDPLPDNKDACLSLHQCALLGPETFASFAAAAPRLGATLTILDLSGCYNLTSPLLADLVLPSIPAITRLSLKNCRKLTDACVPPIGRLLPSLSALDLGGCFNISPQAVIDLVSSPTLATSALSSLHVSGLGWCDDTLPLLLAPYSSRPPARCHLSSLSIGYSVKVTAPCLARVLPAVLPTLNELSLPFSPAAVTLDTLAMVGKLGLNLSALDLRGNNNVYTLATLLDGRATTWNEMSQGGGAAGKALKKLLVLVRYSGIQADGGGTCREDYGALFETLMI</sequence>
<dbReference type="InterPro" id="IPR006553">
    <property type="entry name" value="Leu-rich_rpt_Cys-con_subtyp"/>
</dbReference>
<comment type="caution">
    <text evidence="2">The sequence shown here is derived from an EMBL/GenBank/DDBJ whole genome shotgun (WGS) entry which is preliminary data.</text>
</comment>
<evidence type="ECO:0000313" key="2">
    <source>
        <dbReference type="EMBL" id="GMI28041.1"/>
    </source>
</evidence>
<dbReference type="Proteomes" id="UP001165060">
    <property type="component" value="Unassembled WGS sequence"/>
</dbReference>
<feature type="region of interest" description="Disordered" evidence="1">
    <location>
        <begin position="153"/>
        <end position="199"/>
    </location>
</feature>